<dbReference type="Pfam" id="PF00696">
    <property type="entry name" value="AA_kinase"/>
    <property type="match status" value="1"/>
</dbReference>
<evidence type="ECO:0000313" key="17">
    <source>
        <dbReference type="EMBL" id="STQ86557.1"/>
    </source>
</evidence>
<dbReference type="GO" id="GO:0009089">
    <property type="term" value="P:lysine biosynthetic process via diaminopimelate"/>
    <property type="evidence" value="ECO:0007669"/>
    <property type="project" value="UniProtKB-UniPathway"/>
</dbReference>
<feature type="binding site" evidence="13">
    <location>
        <position position="63"/>
    </location>
    <ligand>
        <name>substrate</name>
    </ligand>
</feature>
<dbReference type="GO" id="GO:0005829">
    <property type="term" value="C:cytosol"/>
    <property type="evidence" value="ECO:0007669"/>
    <property type="project" value="TreeGrafter"/>
</dbReference>
<comment type="catalytic activity">
    <reaction evidence="12 14">
        <text>L-aspartate + ATP = 4-phospho-L-aspartate + ADP</text>
        <dbReference type="Rhea" id="RHEA:23776"/>
        <dbReference type="ChEBI" id="CHEBI:29991"/>
        <dbReference type="ChEBI" id="CHEBI:30616"/>
        <dbReference type="ChEBI" id="CHEBI:57535"/>
        <dbReference type="ChEBI" id="CHEBI:456216"/>
        <dbReference type="EC" id="2.7.2.4"/>
    </reaction>
</comment>
<dbReference type="RefSeq" id="WP_034556637.1">
    <property type="nucleotide sequence ID" value="NZ_FZML01000003.1"/>
</dbReference>
<dbReference type="InterPro" id="IPR041740">
    <property type="entry name" value="AKii-LysC-BS"/>
</dbReference>
<dbReference type="Gene3D" id="3.40.1160.10">
    <property type="entry name" value="Acetylglutamate kinase-like"/>
    <property type="match status" value="1"/>
</dbReference>
<dbReference type="InterPro" id="IPR018042">
    <property type="entry name" value="Aspartate_kinase_CS"/>
</dbReference>
<reference evidence="18 19" key="1">
    <citation type="journal article" date="2014" name="Genome Announc.">
        <title>Draft genome sequences of eight enterohepatic helicobacter species isolated from both laboratory and wild rodents.</title>
        <authorList>
            <person name="Sheh A."/>
            <person name="Shen Z."/>
            <person name="Fox J.G."/>
        </authorList>
    </citation>
    <scope>NUCLEOTIDE SEQUENCE [LARGE SCALE GENOMIC DNA]</scope>
    <source>
        <strain evidence="18 19">ST1</strain>
    </source>
</reference>
<dbReference type="STRING" id="216.LS73_00245"/>
<dbReference type="UniPathway" id="UPA00051">
    <property type="reaction ID" value="UER00462"/>
</dbReference>
<dbReference type="PANTHER" id="PTHR21499:SF3">
    <property type="entry name" value="ASPARTOKINASE"/>
    <property type="match status" value="1"/>
</dbReference>
<keyword evidence="6 14" id="KW-0808">Transferase</keyword>
<dbReference type="UniPathway" id="UPA00050">
    <property type="reaction ID" value="UER00461"/>
</dbReference>
<keyword evidence="20" id="KW-1185">Reference proteome</keyword>
<evidence type="ECO:0000256" key="8">
    <source>
        <dbReference type="ARBA" id="ARBA00022741"/>
    </source>
</evidence>
<evidence type="ECO:0000256" key="5">
    <source>
        <dbReference type="ARBA" id="ARBA00022605"/>
    </source>
</evidence>
<evidence type="ECO:0000256" key="6">
    <source>
        <dbReference type="ARBA" id="ARBA00022679"/>
    </source>
</evidence>
<evidence type="ECO:0000256" key="4">
    <source>
        <dbReference type="ARBA" id="ARBA00010122"/>
    </source>
</evidence>
<dbReference type="GO" id="GO:0005524">
    <property type="term" value="F:ATP binding"/>
    <property type="evidence" value="ECO:0007669"/>
    <property type="project" value="UniProtKB-KW"/>
</dbReference>
<reference evidence="17 20" key="2">
    <citation type="submission" date="2018-06" db="EMBL/GenBank/DDBJ databases">
        <authorList>
            <consortium name="Pathogen Informatics"/>
            <person name="Doyle S."/>
        </authorList>
    </citation>
    <scope>NUCLEOTIDE SEQUENCE [LARGE SCALE GENOMIC DNA]</scope>
    <source>
        <strain evidence="17 20">NCTC12714</strain>
    </source>
</reference>
<keyword evidence="8 13" id="KW-0547">Nucleotide-binding</keyword>
<name>A0A099U179_9HELI</name>
<dbReference type="UniPathway" id="UPA00034">
    <property type="reaction ID" value="UER00015"/>
</dbReference>
<feature type="binding site" evidence="13">
    <location>
        <begin position="225"/>
        <end position="226"/>
    </location>
    <ligand>
        <name>ATP</name>
        <dbReference type="ChEBI" id="CHEBI:30616"/>
    </ligand>
</feature>
<keyword evidence="5 15" id="KW-0028">Amino-acid biosynthesis</keyword>
<comment type="pathway">
    <text evidence="2 15">Amino-acid biosynthesis; L-methionine biosynthesis via de novo pathway; L-homoserine from L-aspartate: step 1/3.</text>
</comment>
<dbReference type="InterPro" id="IPR045865">
    <property type="entry name" value="ACT-like_dom_sf"/>
</dbReference>
<dbReference type="InterPro" id="IPR001341">
    <property type="entry name" value="Asp_kinase"/>
</dbReference>
<dbReference type="NCBIfam" id="NF005154">
    <property type="entry name" value="PRK06635.1-2"/>
    <property type="match status" value="1"/>
</dbReference>
<evidence type="ECO:0000256" key="13">
    <source>
        <dbReference type="PIRSR" id="PIRSR000726-1"/>
    </source>
</evidence>
<evidence type="ECO:0000256" key="2">
    <source>
        <dbReference type="ARBA" id="ARBA00004986"/>
    </source>
</evidence>
<protein>
    <recommendedName>
        <fullName evidence="14">Aspartokinase</fullName>
        <ecNumber evidence="14">2.7.2.4</ecNumber>
    </recommendedName>
</protein>
<evidence type="ECO:0000256" key="1">
    <source>
        <dbReference type="ARBA" id="ARBA00004766"/>
    </source>
</evidence>
<feature type="binding site" evidence="13">
    <location>
        <position position="90"/>
    </location>
    <ligand>
        <name>substrate</name>
    </ligand>
</feature>
<dbReference type="PIRSF" id="PIRSF000726">
    <property type="entry name" value="Asp_kin"/>
    <property type="match status" value="1"/>
</dbReference>
<dbReference type="CDD" id="cd04913">
    <property type="entry name" value="ACT_AKii-LysC-BS-like_1"/>
    <property type="match status" value="1"/>
</dbReference>
<feature type="domain" description="ACT" evidence="16">
    <location>
        <begin position="280"/>
        <end position="356"/>
    </location>
</feature>
<sequence>MLIVQKYGGTSMGSSERIQNVANRVSLSLYASYKSHKQYVKDKDNVNRNNKLVVVVSAMSGVTDGILEHAGFFTSTPNERDLDMALSSGEQMSAALLSIALNAKGLKSIALNGRQAGIFTDSNHTKARIQYIDTTNIYKLLDDGYIVVVTGFQGLSNSGEITTLGRGGSDLSAVALAGALKANVCEIYSDVDGVYTTDPRIESKAKKIDRISYDEMLELASMGAKVLLTRSVELAKKLNVPIYARSSFSDDSGTLITTEENIMEKPIVSGIALDKNQARVSLISIQDRPGIAAELFGKLSKANINVDMIVQTIGRDSKTNLDFTVPKNELEKAKNTLNEFDSYADLIDYDNEVAIVSIVGVGMKSHSGVAAKAFQVLAKDNINIRMISTSEIKISMLIDLKYAELSVRVLHAAYKLDQ</sequence>
<evidence type="ECO:0000256" key="14">
    <source>
        <dbReference type="RuleBase" id="RU003448"/>
    </source>
</evidence>
<dbReference type="GO" id="GO:0004072">
    <property type="term" value="F:aspartate kinase activity"/>
    <property type="evidence" value="ECO:0007669"/>
    <property type="project" value="UniProtKB-EC"/>
</dbReference>
<comment type="pathway">
    <text evidence="3 15">Amino-acid biosynthesis; L-threonine biosynthesis; L-threonine from L-aspartate: step 1/5.</text>
</comment>
<dbReference type="Pfam" id="PF22468">
    <property type="entry name" value="ACT_9"/>
    <property type="match status" value="2"/>
</dbReference>
<dbReference type="GO" id="GO:0009090">
    <property type="term" value="P:homoserine biosynthetic process"/>
    <property type="evidence" value="ECO:0007669"/>
    <property type="project" value="TreeGrafter"/>
</dbReference>
<dbReference type="SUPFAM" id="SSF53633">
    <property type="entry name" value="Carbamate kinase-like"/>
    <property type="match status" value="1"/>
</dbReference>
<dbReference type="CDD" id="cd04261">
    <property type="entry name" value="AAK_AKii-LysC-BS"/>
    <property type="match status" value="1"/>
</dbReference>
<dbReference type="Proteomes" id="UP000029922">
    <property type="component" value="Unassembled WGS sequence"/>
</dbReference>
<evidence type="ECO:0000313" key="18">
    <source>
        <dbReference type="EMBL" id="TLE00762.1"/>
    </source>
</evidence>
<dbReference type="InterPro" id="IPR005260">
    <property type="entry name" value="Asp_kin_monofn"/>
</dbReference>
<keyword evidence="10 13" id="KW-0067">ATP-binding</keyword>
<evidence type="ECO:0000256" key="15">
    <source>
        <dbReference type="RuleBase" id="RU004249"/>
    </source>
</evidence>
<dbReference type="CDD" id="cd04936">
    <property type="entry name" value="ACT_AKii-LysC-BS-like_2"/>
    <property type="match status" value="1"/>
</dbReference>
<organism evidence="17 20">
    <name type="scientific">Helicobacter muridarum</name>
    <dbReference type="NCBI Taxonomy" id="216"/>
    <lineage>
        <taxon>Bacteria</taxon>
        <taxon>Pseudomonadati</taxon>
        <taxon>Campylobacterota</taxon>
        <taxon>Epsilonproteobacteria</taxon>
        <taxon>Campylobacterales</taxon>
        <taxon>Helicobacteraceae</taxon>
        <taxon>Helicobacter</taxon>
    </lineage>
</organism>
<dbReference type="EC" id="2.7.2.4" evidence="14"/>
<keyword evidence="7" id="KW-0677">Repeat</keyword>
<feature type="binding site" evidence="13">
    <location>
        <position position="195"/>
    </location>
    <ligand>
        <name>ATP</name>
        <dbReference type="ChEBI" id="CHEBI:30616"/>
    </ligand>
</feature>
<evidence type="ECO:0000313" key="20">
    <source>
        <dbReference type="Proteomes" id="UP000255139"/>
    </source>
</evidence>
<keyword evidence="11" id="KW-0457">Lysine biosynthesis</keyword>
<dbReference type="AlphaFoldDB" id="A0A099U179"/>
<dbReference type="Gene3D" id="3.30.2130.10">
    <property type="entry name" value="VC0802-like"/>
    <property type="match status" value="1"/>
</dbReference>
<evidence type="ECO:0000313" key="19">
    <source>
        <dbReference type="Proteomes" id="UP000029922"/>
    </source>
</evidence>
<dbReference type="InterPro" id="IPR002912">
    <property type="entry name" value="ACT_dom"/>
</dbReference>
<gene>
    <name evidence="17" type="primary">lysC</name>
    <name evidence="18" type="ORF">LS73_003680</name>
    <name evidence="17" type="ORF">NCTC12714_01364</name>
</gene>
<dbReference type="GO" id="GO:0009088">
    <property type="term" value="P:threonine biosynthetic process"/>
    <property type="evidence" value="ECO:0007669"/>
    <property type="project" value="UniProtKB-UniPathway"/>
</dbReference>
<keyword evidence="9 14" id="KW-0418">Kinase</keyword>
<dbReference type="InterPro" id="IPR001048">
    <property type="entry name" value="Asp/Glu/Uridylate_kinase"/>
</dbReference>
<dbReference type="FunFam" id="3.30.2130.10:FF:000001">
    <property type="entry name" value="Bifunctional aspartokinase/homoserine dehydrogenase"/>
    <property type="match status" value="1"/>
</dbReference>
<evidence type="ECO:0000256" key="11">
    <source>
        <dbReference type="ARBA" id="ARBA00023154"/>
    </source>
</evidence>
<evidence type="ECO:0000259" key="16">
    <source>
        <dbReference type="PROSITE" id="PS51671"/>
    </source>
</evidence>
<dbReference type="NCBIfam" id="NF005155">
    <property type="entry name" value="PRK06635.1-4"/>
    <property type="match status" value="1"/>
</dbReference>
<feature type="binding site" evidence="13">
    <location>
        <begin position="6"/>
        <end position="9"/>
    </location>
    <ligand>
        <name>ATP</name>
        <dbReference type="ChEBI" id="CHEBI:30616"/>
    </ligand>
</feature>
<dbReference type="PROSITE" id="PS00324">
    <property type="entry name" value="ASPARTOKINASE"/>
    <property type="match status" value="1"/>
</dbReference>
<comment type="pathway">
    <text evidence="1 15">Amino-acid biosynthesis; L-lysine biosynthesis via DAP pathway; (S)-tetrahydrodipicolinate from L-aspartate: step 1/4.</text>
</comment>
<evidence type="ECO:0000256" key="7">
    <source>
        <dbReference type="ARBA" id="ARBA00022737"/>
    </source>
</evidence>
<dbReference type="InterPro" id="IPR054352">
    <property type="entry name" value="ACT_Aspartokinase"/>
</dbReference>
<feature type="binding site" evidence="13">
    <location>
        <position position="200"/>
    </location>
    <ligand>
        <name>ATP</name>
        <dbReference type="ChEBI" id="CHEBI:30616"/>
    </ligand>
</feature>
<evidence type="ECO:0000256" key="12">
    <source>
        <dbReference type="ARBA" id="ARBA00047872"/>
    </source>
</evidence>
<dbReference type="EMBL" id="JRPD02000005">
    <property type="protein sequence ID" value="TLE00762.1"/>
    <property type="molecule type" value="Genomic_DNA"/>
</dbReference>
<dbReference type="EMBL" id="UGJE01000002">
    <property type="protein sequence ID" value="STQ86557.1"/>
    <property type="molecule type" value="Genomic_DNA"/>
</dbReference>
<dbReference type="PANTHER" id="PTHR21499">
    <property type="entry name" value="ASPARTATE KINASE"/>
    <property type="match status" value="1"/>
</dbReference>
<dbReference type="SUPFAM" id="SSF55021">
    <property type="entry name" value="ACT-like"/>
    <property type="match status" value="2"/>
</dbReference>
<evidence type="ECO:0000256" key="10">
    <source>
        <dbReference type="ARBA" id="ARBA00022840"/>
    </source>
</evidence>
<dbReference type="InterPro" id="IPR036393">
    <property type="entry name" value="AceGlu_kinase-like_sf"/>
</dbReference>
<dbReference type="NCBIfam" id="TIGR00657">
    <property type="entry name" value="asp_kinases"/>
    <property type="match status" value="1"/>
</dbReference>
<evidence type="ECO:0000256" key="9">
    <source>
        <dbReference type="ARBA" id="ARBA00022777"/>
    </source>
</evidence>
<dbReference type="Proteomes" id="UP000255139">
    <property type="component" value="Unassembled WGS sequence"/>
</dbReference>
<evidence type="ECO:0000256" key="3">
    <source>
        <dbReference type="ARBA" id="ARBA00005139"/>
    </source>
</evidence>
<dbReference type="OrthoDB" id="9799110at2"/>
<comment type="similarity">
    <text evidence="4 14">Belongs to the aspartokinase family.</text>
</comment>
<feature type="domain" description="ACT" evidence="16">
    <location>
        <begin position="358"/>
        <end position="418"/>
    </location>
</feature>
<dbReference type="FunFam" id="3.40.1160.10:FF:000002">
    <property type="entry name" value="Aspartokinase"/>
    <property type="match status" value="1"/>
</dbReference>
<proteinExistence type="inferred from homology"/>
<dbReference type="PROSITE" id="PS51671">
    <property type="entry name" value="ACT"/>
    <property type="match status" value="2"/>
</dbReference>
<accession>A0A099U179</accession>
<dbReference type="NCBIfam" id="TIGR00656">
    <property type="entry name" value="asp_kin_monofn"/>
    <property type="match status" value="1"/>
</dbReference>